<evidence type="ECO:0000313" key="3">
    <source>
        <dbReference type="Proteomes" id="UP000270219"/>
    </source>
</evidence>
<dbReference type="PROSITE" id="PS51186">
    <property type="entry name" value="GNAT"/>
    <property type="match status" value="1"/>
</dbReference>
<dbReference type="Pfam" id="PF13302">
    <property type="entry name" value="Acetyltransf_3"/>
    <property type="match status" value="1"/>
</dbReference>
<protein>
    <submittedName>
        <fullName evidence="2">N-acetyltransferase</fullName>
    </submittedName>
</protein>
<evidence type="ECO:0000313" key="2">
    <source>
        <dbReference type="EMBL" id="RLL41769.1"/>
    </source>
</evidence>
<dbReference type="Proteomes" id="UP000270219">
    <property type="component" value="Unassembled WGS sequence"/>
</dbReference>
<gene>
    <name evidence="2" type="ORF">D8M04_17015</name>
</gene>
<dbReference type="InterPro" id="IPR016181">
    <property type="entry name" value="Acyl_CoA_acyltransferase"/>
</dbReference>
<dbReference type="GO" id="GO:0005737">
    <property type="term" value="C:cytoplasm"/>
    <property type="evidence" value="ECO:0007669"/>
    <property type="project" value="TreeGrafter"/>
</dbReference>
<proteinExistence type="predicted"/>
<sequence>MFPYEVDDRIVLKPLIEEDAESLFQLTDRSRLYLREWLPWVDSTVKIEDSLQFIQHVQKLYEENKGLTLGVYYQGNLAGSLSYNLIDWSNKVAYIGYWLADEFQGKGIMTNSVRALIDYAFQDLQLNRVDIRAAYENKKSRAIPERLGFTKEGQIRQAEWLYDHYVDHIVYGMLQSEWTK</sequence>
<dbReference type="AlphaFoldDB" id="A0A498DEF9"/>
<accession>A0A498DEF9</accession>
<keyword evidence="2" id="KW-0808">Transferase</keyword>
<dbReference type="InterPro" id="IPR000182">
    <property type="entry name" value="GNAT_dom"/>
</dbReference>
<dbReference type="EMBL" id="RCHR01000007">
    <property type="protein sequence ID" value="RLL41769.1"/>
    <property type="molecule type" value="Genomic_DNA"/>
</dbReference>
<dbReference type="PANTHER" id="PTHR43441">
    <property type="entry name" value="RIBOSOMAL-PROTEIN-SERINE ACETYLTRANSFERASE"/>
    <property type="match status" value="1"/>
</dbReference>
<dbReference type="GO" id="GO:1990189">
    <property type="term" value="F:protein N-terminal-serine acetyltransferase activity"/>
    <property type="evidence" value="ECO:0007669"/>
    <property type="project" value="TreeGrafter"/>
</dbReference>
<dbReference type="Gene3D" id="3.40.630.30">
    <property type="match status" value="1"/>
</dbReference>
<dbReference type="InterPro" id="IPR051908">
    <property type="entry name" value="Ribosomal_N-acetyltransferase"/>
</dbReference>
<evidence type="ECO:0000259" key="1">
    <source>
        <dbReference type="PROSITE" id="PS51186"/>
    </source>
</evidence>
<dbReference type="PANTHER" id="PTHR43441:SF12">
    <property type="entry name" value="RIBOSOMAL N-ACETYLTRANSFERASE YDAF-RELATED"/>
    <property type="match status" value="1"/>
</dbReference>
<name>A0A498DEF9_9BACI</name>
<dbReference type="GO" id="GO:0008999">
    <property type="term" value="F:protein-N-terminal-alanine acetyltransferase activity"/>
    <property type="evidence" value="ECO:0007669"/>
    <property type="project" value="TreeGrafter"/>
</dbReference>
<keyword evidence="3" id="KW-1185">Reference proteome</keyword>
<dbReference type="CDD" id="cd04301">
    <property type="entry name" value="NAT_SF"/>
    <property type="match status" value="1"/>
</dbReference>
<comment type="caution">
    <text evidence="2">The sequence shown here is derived from an EMBL/GenBank/DDBJ whole genome shotgun (WGS) entry which is preliminary data.</text>
</comment>
<dbReference type="OrthoDB" id="9799321at2"/>
<dbReference type="SUPFAM" id="SSF55729">
    <property type="entry name" value="Acyl-CoA N-acyltransferases (Nat)"/>
    <property type="match status" value="1"/>
</dbReference>
<dbReference type="RefSeq" id="WP_121524609.1">
    <property type="nucleotide sequence ID" value="NZ_RCHR01000007.1"/>
</dbReference>
<reference evidence="2 3" key="1">
    <citation type="submission" date="2018-10" db="EMBL/GenBank/DDBJ databases">
        <title>Oceanobacillus sp. YLB-02 draft genome.</title>
        <authorList>
            <person name="Yu L."/>
        </authorList>
    </citation>
    <scope>NUCLEOTIDE SEQUENCE [LARGE SCALE GENOMIC DNA]</scope>
    <source>
        <strain evidence="2 3">YLB-02</strain>
    </source>
</reference>
<organism evidence="2 3">
    <name type="scientific">Oceanobacillus piezotolerans</name>
    <dbReference type="NCBI Taxonomy" id="2448030"/>
    <lineage>
        <taxon>Bacteria</taxon>
        <taxon>Bacillati</taxon>
        <taxon>Bacillota</taxon>
        <taxon>Bacilli</taxon>
        <taxon>Bacillales</taxon>
        <taxon>Bacillaceae</taxon>
        <taxon>Oceanobacillus</taxon>
    </lineage>
</organism>
<feature type="domain" description="N-acetyltransferase" evidence="1">
    <location>
        <begin position="10"/>
        <end position="176"/>
    </location>
</feature>